<sequence length="322" mass="34837">MRRQPIQKKRQDTMGNAKRKGPKERHRPAPSDDDPQQRTRKRCERVDKKRGQKATAYGQPPENCLSLLEKERATLLSDKALRGGPPIQRKKRDSTLDAYTHMRPALSPQAHSVSGRMASLAAALVCMFVACASVGGQSMLRGGALRARGDPRTTDVPTVIGPDAPYGDGSRSGNAFLLDLSPLDPTDGPCESIVDDEACYRRCGCEWCGPGRGHGCHSIPPASSGNVTGPCADGKPGRRDAFWSCHREAVAWIAGGTVGAMAMAFFVGVALCWCHRKKVAARCCAGCCGRSSRLRRRACINNNDDGDVWLGGYVSMPRYVNP</sequence>
<keyword evidence="2" id="KW-0472">Membrane</keyword>
<feature type="region of interest" description="Disordered" evidence="1">
    <location>
        <begin position="145"/>
        <end position="165"/>
    </location>
</feature>
<feature type="transmembrane region" description="Helical" evidence="2">
    <location>
        <begin position="117"/>
        <end position="136"/>
    </location>
</feature>
<gene>
    <name evidence="3" type="ORF">pneo_cds_41</name>
</gene>
<keyword evidence="2" id="KW-1133">Transmembrane helix</keyword>
<dbReference type="Proteomes" id="UP000249287">
    <property type="component" value="Segment"/>
</dbReference>
<evidence type="ECO:0000256" key="2">
    <source>
        <dbReference type="SAM" id="Phobius"/>
    </source>
</evidence>
<feature type="region of interest" description="Disordered" evidence="1">
    <location>
        <begin position="1"/>
        <end position="60"/>
    </location>
</feature>
<evidence type="ECO:0008006" key="4">
    <source>
        <dbReference type="Google" id="ProtNLM"/>
    </source>
</evidence>
<feature type="compositionally biased region" description="Basic residues" evidence="1">
    <location>
        <begin position="17"/>
        <end position="28"/>
    </location>
</feature>
<feature type="transmembrane region" description="Helical" evidence="2">
    <location>
        <begin position="249"/>
        <end position="273"/>
    </location>
</feature>
<name>A0A2U7UB19_9VIRU</name>
<evidence type="ECO:0000313" key="3">
    <source>
        <dbReference type="EMBL" id="AVK75648.1"/>
    </source>
</evidence>
<organism evidence="3">
    <name type="scientific">Pandoravirus neocaledonia</name>
    <dbReference type="NCBI Taxonomy" id="2107708"/>
    <lineage>
        <taxon>Viruses</taxon>
        <taxon>Pandoravirus</taxon>
    </lineage>
</organism>
<accession>A0A2U7UB19</accession>
<dbReference type="EMBL" id="MG011690">
    <property type="protein sequence ID" value="AVK75648.1"/>
    <property type="molecule type" value="Genomic_DNA"/>
</dbReference>
<reference evidence="3" key="1">
    <citation type="journal article" date="2018" name="Nat. Commun.">
        <title>Diversity and evolution of the emerging Pandoraviridae family.</title>
        <authorList>
            <person name="Legendre M."/>
            <person name="Fabre E."/>
            <person name="Poirot O."/>
            <person name="Jeudy S."/>
            <person name="Lartigue A."/>
            <person name="Alempic J.M."/>
            <person name="Beucher L."/>
            <person name="Philippe N."/>
            <person name="Bertaux L."/>
            <person name="Christo-Foroux E."/>
            <person name="Labadie K."/>
            <person name="Coute Y."/>
            <person name="Abergel C."/>
            <person name="Claverie J.M."/>
        </authorList>
    </citation>
    <scope>NUCLEOTIDE SEQUENCE [LARGE SCALE GENOMIC DNA]</scope>
    <source>
        <strain evidence="3">Neocaledonia</strain>
    </source>
</reference>
<evidence type="ECO:0000256" key="1">
    <source>
        <dbReference type="SAM" id="MobiDB-lite"/>
    </source>
</evidence>
<dbReference type="RefSeq" id="YP_009481651.1">
    <property type="nucleotide sequence ID" value="NC_037666.1"/>
</dbReference>
<keyword evidence="2" id="KW-0812">Transmembrane</keyword>
<protein>
    <recommendedName>
        <fullName evidence="4">Transmembrane protein</fullName>
    </recommendedName>
</protein>
<dbReference type="KEGG" id="vg:36842361"/>
<proteinExistence type="predicted"/>
<dbReference type="GeneID" id="36842361"/>